<evidence type="ECO:0000313" key="2">
    <source>
        <dbReference type="Proteomes" id="UP001596203"/>
    </source>
</evidence>
<dbReference type="Pfam" id="PF04199">
    <property type="entry name" value="Cyclase"/>
    <property type="match status" value="1"/>
</dbReference>
<dbReference type="GO" id="GO:0016787">
    <property type="term" value="F:hydrolase activity"/>
    <property type="evidence" value="ECO:0007669"/>
    <property type="project" value="UniProtKB-KW"/>
</dbReference>
<dbReference type="InterPro" id="IPR037175">
    <property type="entry name" value="KFase_sf"/>
</dbReference>
<accession>A0ABW1K585</accession>
<reference evidence="2" key="1">
    <citation type="journal article" date="2019" name="Int. J. Syst. Evol. Microbiol.">
        <title>The Global Catalogue of Microorganisms (GCM) 10K type strain sequencing project: providing services to taxonomists for standard genome sequencing and annotation.</title>
        <authorList>
            <consortium name="The Broad Institute Genomics Platform"/>
            <consortium name="The Broad Institute Genome Sequencing Center for Infectious Disease"/>
            <person name="Wu L."/>
            <person name="Ma J."/>
        </authorList>
    </citation>
    <scope>NUCLEOTIDE SEQUENCE [LARGE SCALE GENOMIC DNA]</scope>
    <source>
        <strain evidence="2">ZS-35-S2</strain>
    </source>
</reference>
<dbReference type="SUPFAM" id="SSF102198">
    <property type="entry name" value="Putative cyclase"/>
    <property type="match status" value="1"/>
</dbReference>
<comment type="caution">
    <text evidence="1">The sequence shown here is derived from an EMBL/GenBank/DDBJ whole genome shotgun (WGS) entry which is preliminary data.</text>
</comment>
<dbReference type="PANTHER" id="PTHR31118:SF12">
    <property type="entry name" value="CYCLASE-LIKE PROTEIN 2"/>
    <property type="match status" value="1"/>
</dbReference>
<dbReference type="InterPro" id="IPR007325">
    <property type="entry name" value="KFase/CYL"/>
</dbReference>
<name>A0ABW1K585_9ACTN</name>
<protein>
    <submittedName>
        <fullName evidence="1">Cyclase family protein</fullName>
        <ecNumber evidence="1">3.5.-.-</ecNumber>
    </submittedName>
</protein>
<sequence>MSGLHASISAVVDLSHPLSTMTPCHPAANPPTVATVAEFARDGCFAGRWSLDEHTGTHVDAPAHFTVDGRSVDAIPAADLVLSAGLVDIRWRVRRSVDAVVEIDDILDWERVHGPLPSPGVVIALTGWAERIGARRAYLGLDADDRPHWPGFGAATADFLAAERPQVCALGIDTPSLDSATNERAGSAVHRSWLRGRRFGLENLTNLTRMPVAGGVVVVGVPAFVGGSGGPARVLGLIPTAPE</sequence>
<organism evidence="1 2">
    <name type="scientific">Plantactinospora solaniradicis</name>
    <dbReference type="NCBI Taxonomy" id="1723736"/>
    <lineage>
        <taxon>Bacteria</taxon>
        <taxon>Bacillati</taxon>
        <taxon>Actinomycetota</taxon>
        <taxon>Actinomycetes</taxon>
        <taxon>Micromonosporales</taxon>
        <taxon>Micromonosporaceae</taxon>
        <taxon>Plantactinospora</taxon>
    </lineage>
</organism>
<keyword evidence="2" id="KW-1185">Reference proteome</keyword>
<dbReference type="Gene3D" id="3.50.30.50">
    <property type="entry name" value="Putative cyclase"/>
    <property type="match status" value="1"/>
</dbReference>
<proteinExistence type="predicted"/>
<keyword evidence="1" id="KW-0378">Hydrolase</keyword>
<gene>
    <name evidence="1" type="ORF">ACFP2T_08090</name>
</gene>
<evidence type="ECO:0000313" key="1">
    <source>
        <dbReference type="EMBL" id="MFC6016153.1"/>
    </source>
</evidence>
<dbReference type="EC" id="3.5.-.-" evidence="1"/>
<dbReference type="EMBL" id="JBHSPR010000007">
    <property type="protein sequence ID" value="MFC6016153.1"/>
    <property type="molecule type" value="Genomic_DNA"/>
</dbReference>
<dbReference type="PANTHER" id="PTHR31118">
    <property type="entry name" value="CYCLASE-LIKE PROTEIN 2"/>
    <property type="match status" value="1"/>
</dbReference>
<dbReference type="RefSeq" id="WP_377419270.1">
    <property type="nucleotide sequence ID" value="NZ_JBHSPR010000007.1"/>
</dbReference>
<dbReference type="Proteomes" id="UP001596203">
    <property type="component" value="Unassembled WGS sequence"/>
</dbReference>